<dbReference type="GO" id="GO:0005975">
    <property type="term" value="P:carbohydrate metabolic process"/>
    <property type="evidence" value="ECO:0007669"/>
    <property type="project" value="InterPro"/>
</dbReference>
<dbReference type="SUPFAM" id="SSF53738">
    <property type="entry name" value="Phosphoglucomutase, first 3 domains"/>
    <property type="match status" value="1"/>
</dbReference>
<keyword evidence="3" id="KW-0597">Phosphoprotein</keyword>
<feature type="domain" description="Alpha-D-phosphohexomutase alpha/beta/alpha" evidence="7">
    <location>
        <begin position="6"/>
        <end position="78"/>
    </location>
</feature>
<feature type="non-terminal residue" evidence="8">
    <location>
        <position position="78"/>
    </location>
</feature>
<dbReference type="AlphaFoldDB" id="A0A381ZVZ0"/>
<evidence type="ECO:0000256" key="1">
    <source>
        <dbReference type="ARBA" id="ARBA00001946"/>
    </source>
</evidence>
<keyword evidence="5" id="KW-0460">Magnesium</keyword>
<keyword evidence="6" id="KW-0413">Isomerase</keyword>
<proteinExistence type="inferred from homology"/>
<evidence type="ECO:0000256" key="4">
    <source>
        <dbReference type="ARBA" id="ARBA00022723"/>
    </source>
</evidence>
<evidence type="ECO:0000256" key="6">
    <source>
        <dbReference type="ARBA" id="ARBA00023235"/>
    </source>
</evidence>
<dbReference type="GO" id="GO:0016868">
    <property type="term" value="F:intramolecular phosphotransferase activity"/>
    <property type="evidence" value="ECO:0007669"/>
    <property type="project" value="InterPro"/>
</dbReference>
<organism evidence="8">
    <name type="scientific">marine metagenome</name>
    <dbReference type="NCBI Taxonomy" id="408172"/>
    <lineage>
        <taxon>unclassified sequences</taxon>
        <taxon>metagenomes</taxon>
        <taxon>ecological metagenomes</taxon>
    </lineage>
</organism>
<gene>
    <name evidence="8" type="ORF">METZ01_LOCUS146005</name>
</gene>
<reference evidence="8" key="1">
    <citation type="submission" date="2018-05" db="EMBL/GenBank/DDBJ databases">
        <authorList>
            <person name="Lanie J.A."/>
            <person name="Ng W.-L."/>
            <person name="Kazmierczak K.M."/>
            <person name="Andrzejewski T.M."/>
            <person name="Davidsen T.M."/>
            <person name="Wayne K.J."/>
            <person name="Tettelin H."/>
            <person name="Glass J.I."/>
            <person name="Rusch D."/>
            <person name="Podicherti R."/>
            <person name="Tsui H.-C.T."/>
            <person name="Winkler M.E."/>
        </authorList>
    </citation>
    <scope>NUCLEOTIDE SEQUENCE</scope>
</reference>
<dbReference type="PANTHER" id="PTHR43771:SF1">
    <property type="entry name" value="PHOSPHOMANNOMUTASE"/>
    <property type="match status" value="1"/>
</dbReference>
<dbReference type="InterPro" id="IPR016055">
    <property type="entry name" value="A-D-PHexomutase_a/b/a-I/II/III"/>
</dbReference>
<protein>
    <recommendedName>
        <fullName evidence="7">Alpha-D-phosphohexomutase alpha/beta/alpha domain-containing protein</fullName>
    </recommendedName>
</protein>
<keyword evidence="4" id="KW-0479">Metal-binding</keyword>
<dbReference type="EMBL" id="UINC01022794">
    <property type="protein sequence ID" value="SVA93151.1"/>
    <property type="molecule type" value="Genomic_DNA"/>
</dbReference>
<evidence type="ECO:0000256" key="3">
    <source>
        <dbReference type="ARBA" id="ARBA00022553"/>
    </source>
</evidence>
<evidence type="ECO:0000256" key="2">
    <source>
        <dbReference type="ARBA" id="ARBA00010231"/>
    </source>
</evidence>
<evidence type="ECO:0000259" key="7">
    <source>
        <dbReference type="Pfam" id="PF02878"/>
    </source>
</evidence>
<sequence>MQIDSNIFKAYDIRGIYPSQINEKIAESIGRAFITFTEAVTVIVGRDMRQSSPPLFNAVTHGIITSGTNISDIGLVST</sequence>
<dbReference type="Gene3D" id="3.40.120.10">
    <property type="entry name" value="Alpha-D-Glucose-1,6-Bisphosphate, subunit A, domain 3"/>
    <property type="match status" value="1"/>
</dbReference>
<accession>A0A381ZVZ0</accession>
<dbReference type="GO" id="GO:0046872">
    <property type="term" value="F:metal ion binding"/>
    <property type="evidence" value="ECO:0007669"/>
    <property type="project" value="UniProtKB-KW"/>
</dbReference>
<evidence type="ECO:0000313" key="8">
    <source>
        <dbReference type="EMBL" id="SVA93151.1"/>
    </source>
</evidence>
<evidence type="ECO:0000256" key="5">
    <source>
        <dbReference type="ARBA" id="ARBA00022842"/>
    </source>
</evidence>
<dbReference type="PANTHER" id="PTHR43771">
    <property type="entry name" value="PHOSPHOMANNOMUTASE"/>
    <property type="match status" value="1"/>
</dbReference>
<name>A0A381ZVZ0_9ZZZZ</name>
<comment type="cofactor">
    <cofactor evidence="1">
        <name>Mg(2+)</name>
        <dbReference type="ChEBI" id="CHEBI:18420"/>
    </cofactor>
</comment>
<dbReference type="InterPro" id="IPR005844">
    <property type="entry name" value="A-D-PHexomutase_a/b/a-I"/>
</dbReference>
<comment type="similarity">
    <text evidence="2">Belongs to the phosphohexose mutase family.</text>
</comment>
<dbReference type="Pfam" id="PF02878">
    <property type="entry name" value="PGM_PMM_I"/>
    <property type="match status" value="1"/>
</dbReference>